<comment type="subcellular location">
    <subcellularLocation>
        <location evidence="1">Periplasm</location>
    </subcellularLocation>
</comment>
<gene>
    <name evidence="5" type="ORF">SULPSESMR1_04110</name>
</gene>
<dbReference type="KEGG" id="spse:SULPSESMR1_04110"/>
<dbReference type="Pfam" id="PF03480">
    <property type="entry name" value="DctP"/>
    <property type="match status" value="1"/>
</dbReference>
<evidence type="ECO:0000256" key="3">
    <source>
        <dbReference type="ARBA" id="ARBA00022764"/>
    </source>
</evidence>
<keyword evidence="2 4" id="KW-0732">Signal</keyword>
<dbReference type="Gene3D" id="3.40.190.170">
    <property type="entry name" value="Bacterial extracellular solute-binding protein, family 7"/>
    <property type="match status" value="1"/>
</dbReference>
<dbReference type="CDD" id="cd13666">
    <property type="entry name" value="PBP2_TRAP_DctP_like_1"/>
    <property type="match status" value="1"/>
</dbReference>
<dbReference type="InterPro" id="IPR038404">
    <property type="entry name" value="TRAP_DctP_sf"/>
</dbReference>
<dbReference type="EMBL" id="CP022419">
    <property type="protein sequence ID" value="ASM75302.1"/>
    <property type="molecule type" value="Genomic_DNA"/>
</dbReference>
<dbReference type="AlphaFoldDB" id="A0A221K8H3"/>
<evidence type="ECO:0000313" key="5">
    <source>
        <dbReference type="EMBL" id="ASM75302.1"/>
    </source>
</evidence>
<geneLocation type="plasmid" evidence="5 6">
    <name>pSMR1-4</name>
</geneLocation>
<organism evidence="5 6">
    <name type="scientific">Pseudosulfitobacter pseudonitzschiae</name>
    <dbReference type="NCBI Taxonomy" id="1402135"/>
    <lineage>
        <taxon>Bacteria</taxon>
        <taxon>Pseudomonadati</taxon>
        <taxon>Pseudomonadota</taxon>
        <taxon>Alphaproteobacteria</taxon>
        <taxon>Rhodobacterales</taxon>
        <taxon>Roseobacteraceae</taxon>
        <taxon>Pseudosulfitobacter</taxon>
    </lineage>
</organism>
<keyword evidence="5" id="KW-0614">Plasmid</keyword>
<evidence type="ECO:0000256" key="2">
    <source>
        <dbReference type="ARBA" id="ARBA00022729"/>
    </source>
</evidence>
<dbReference type="GO" id="GO:0042597">
    <property type="term" value="C:periplasmic space"/>
    <property type="evidence" value="ECO:0007669"/>
    <property type="project" value="UniProtKB-SubCell"/>
</dbReference>
<keyword evidence="3" id="KW-0574">Periplasm</keyword>
<evidence type="ECO:0000256" key="1">
    <source>
        <dbReference type="ARBA" id="ARBA00004418"/>
    </source>
</evidence>
<protein>
    <submittedName>
        <fullName evidence="5">Lactate-binding periplasmic protein</fullName>
    </submittedName>
</protein>
<dbReference type="RefSeq" id="WP_089423308.1">
    <property type="nucleotide sequence ID" value="NZ_CP022419.1"/>
</dbReference>
<dbReference type="GO" id="GO:0055085">
    <property type="term" value="P:transmembrane transport"/>
    <property type="evidence" value="ECO:0007669"/>
    <property type="project" value="InterPro"/>
</dbReference>
<dbReference type="PANTHER" id="PTHR33376:SF5">
    <property type="entry name" value="EXTRACYTOPLASMIC SOLUTE RECEPTOR PROTEIN"/>
    <property type="match status" value="1"/>
</dbReference>
<name>A0A221K8H3_9RHOB</name>
<feature type="chain" id="PRO_5012352437" evidence="4">
    <location>
        <begin position="27"/>
        <end position="383"/>
    </location>
</feature>
<evidence type="ECO:0000256" key="4">
    <source>
        <dbReference type="SAM" id="SignalP"/>
    </source>
</evidence>
<evidence type="ECO:0000313" key="6">
    <source>
        <dbReference type="Proteomes" id="UP000199754"/>
    </source>
</evidence>
<keyword evidence="6" id="KW-1185">Reference proteome</keyword>
<dbReference type="PANTHER" id="PTHR33376">
    <property type="match status" value="1"/>
</dbReference>
<dbReference type="Proteomes" id="UP000199754">
    <property type="component" value="Plasmid pSMR1-4"/>
</dbReference>
<proteinExistence type="predicted"/>
<dbReference type="InterPro" id="IPR018389">
    <property type="entry name" value="DctP_fam"/>
</dbReference>
<accession>A0A221K8H3</accession>
<dbReference type="OrthoDB" id="7239472at2"/>
<feature type="signal peptide" evidence="4">
    <location>
        <begin position="1"/>
        <end position="26"/>
    </location>
</feature>
<sequence>MHYLKKLKLTTAGFGLVATLSATGVAAETLNYAIGFPPGGAATDGIKEFNELLSAEGDVKLKVFELSLLNLKETAPGVRDGLADAGYVITAYYPAEFSEINLPAEMSMLTNIGTPPKSSGAVMAGVITEYAMLHCLDCQAQFKRENQVFLGAMGTSEYVSLCTSPIRAAEDLKGKKMRSSIAAMGRWAESFGGTKVSLPANDIYEAMSQGVVDCAMISAPELGNLQLFDVTKYITLNAPGGSFSGVGALNVNLDTWHDMSAEDRARLIAMAPYNTSYVTVNYSDNAATDLEKATEMGVEIIEAPQALRDATEAFVTQDIELIKTNFANDYGLQNVDEKVEIIIALIEKWKGLTDGIYNDKDALAQVYAAEIFSKVAPDTYYMD</sequence>
<reference evidence="5 6" key="1">
    <citation type="submission" date="2017-07" db="EMBL/GenBank/DDBJ databases">
        <title>Genome Sequence of Sulfitobacter pseudonitzschiae Strain SMR1 Isolated from a culture of the Diatom Skeletonema marinoi.</title>
        <authorList>
            <person name="Topel M."/>
            <person name="Pinder M.I.M."/>
            <person name="Johansson O.N."/>
            <person name="Kourtchenko O."/>
            <person name="Godhe A."/>
            <person name="Clarke A.K."/>
        </authorList>
    </citation>
    <scope>NUCLEOTIDE SEQUENCE [LARGE SCALE GENOMIC DNA]</scope>
    <source>
        <strain evidence="5 6">SMR1</strain>
        <plasmid evidence="5 6">pSMR1-4</plasmid>
    </source>
</reference>
<dbReference type="NCBIfam" id="NF037995">
    <property type="entry name" value="TRAP_S1"/>
    <property type="match status" value="1"/>
</dbReference>